<dbReference type="GO" id="GO:0033014">
    <property type="term" value="P:tetrapyrrole biosynthetic process"/>
    <property type="evidence" value="ECO:0007669"/>
    <property type="project" value="InterPro"/>
</dbReference>
<evidence type="ECO:0000259" key="1">
    <source>
        <dbReference type="Pfam" id="PF00745"/>
    </source>
</evidence>
<comment type="caution">
    <text evidence="2">The sequence shown here is derived from an EMBL/GenBank/DDBJ whole genome shotgun (WGS) entry which is preliminary data.</text>
</comment>
<gene>
    <name evidence="2" type="ORF">JF922_10095</name>
</gene>
<organism evidence="2 3">
    <name type="scientific">Candidatus Nephthysia bennettiae</name>
    <dbReference type="NCBI Taxonomy" id="3127016"/>
    <lineage>
        <taxon>Bacteria</taxon>
        <taxon>Bacillati</taxon>
        <taxon>Candidatus Dormiibacterota</taxon>
        <taxon>Candidatus Dormibacteria</taxon>
        <taxon>Candidatus Dormibacterales</taxon>
        <taxon>Candidatus Dormibacteraceae</taxon>
        <taxon>Candidatus Nephthysia</taxon>
    </lineage>
</organism>
<dbReference type="AlphaFoldDB" id="A0A934K0S2"/>
<evidence type="ECO:0000313" key="3">
    <source>
        <dbReference type="Proteomes" id="UP000612893"/>
    </source>
</evidence>
<accession>A0A934K0S2</accession>
<dbReference type="GO" id="GO:0008883">
    <property type="term" value="F:glutamyl-tRNA reductase activity"/>
    <property type="evidence" value="ECO:0007669"/>
    <property type="project" value="InterPro"/>
</dbReference>
<proteinExistence type="predicted"/>
<dbReference type="InterPro" id="IPR036453">
    <property type="entry name" value="GluRdtase_dimer_dom_sf"/>
</dbReference>
<feature type="domain" description="Tetrapyrrole biosynthesis glutamyl-tRNA reductase dimerisation" evidence="1">
    <location>
        <begin position="64"/>
        <end position="158"/>
    </location>
</feature>
<dbReference type="Pfam" id="PF00745">
    <property type="entry name" value="GlutR_dimer"/>
    <property type="match status" value="1"/>
</dbReference>
<dbReference type="SUPFAM" id="SSF69075">
    <property type="entry name" value="Glutamyl tRNA-reductase dimerization domain"/>
    <property type="match status" value="1"/>
</dbReference>
<evidence type="ECO:0000313" key="2">
    <source>
        <dbReference type="EMBL" id="MBJ7598422.1"/>
    </source>
</evidence>
<dbReference type="Proteomes" id="UP000612893">
    <property type="component" value="Unassembled WGS sequence"/>
</dbReference>
<dbReference type="InterPro" id="IPR015896">
    <property type="entry name" value="4pyrrol_synth_GluRdtase_dimer"/>
</dbReference>
<keyword evidence="3" id="KW-1185">Reference proteome</keyword>
<dbReference type="EMBL" id="JAEKNR010000107">
    <property type="protein sequence ID" value="MBJ7598422.1"/>
    <property type="molecule type" value="Genomic_DNA"/>
</dbReference>
<dbReference type="GO" id="GO:0050661">
    <property type="term" value="F:NADP binding"/>
    <property type="evidence" value="ECO:0007669"/>
    <property type="project" value="InterPro"/>
</dbReference>
<feature type="non-terminal residue" evidence="2">
    <location>
        <position position="1"/>
    </location>
</feature>
<protein>
    <recommendedName>
        <fullName evidence="1">Tetrapyrrole biosynthesis glutamyl-tRNA reductase dimerisation domain-containing protein</fullName>
    </recommendedName>
</protein>
<name>A0A934K0S2_9BACT</name>
<sequence length="158" mass="16847">AVAVALSAPWEELGSQAGRLPPVADLSSPAAVPEPVSAALGGDFLGIDGLYGRSGSETPWAVRAAALVEESAGEYAGWLAGRGSVLTLRALQAQAEQRRQLRLERLLNRLPKLTPRERELISAMSEQLVTDLLHEPLRALRSDSDGSGGEAARRLFRL</sequence>
<reference evidence="2" key="1">
    <citation type="submission" date="2020-10" db="EMBL/GenBank/DDBJ databases">
        <title>Ca. Dormibacterota MAGs.</title>
        <authorList>
            <person name="Montgomery K."/>
        </authorList>
    </citation>
    <scope>NUCLEOTIDE SEQUENCE [LARGE SCALE GENOMIC DNA]</scope>
    <source>
        <strain evidence="2">SC8812_S17_10</strain>
    </source>
</reference>